<evidence type="ECO:0000259" key="3">
    <source>
        <dbReference type="PROSITE" id="PS50043"/>
    </source>
</evidence>
<organism evidence="4 5">
    <name type="scientific">Aquipuribacter nitratireducens</name>
    <dbReference type="NCBI Taxonomy" id="650104"/>
    <lineage>
        <taxon>Bacteria</taxon>
        <taxon>Bacillati</taxon>
        <taxon>Actinomycetota</taxon>
        <taxon>Actinomycetes</taxon>
        <taxon>Micrococcales</taxon>
        <taxon>Intrasporangiaceae</taxon>
        <taxon>Aquipuribacter</taxon>
    </lineage>
</organism>
<feature type="domain" description="HTH luxR-type" evidence="3">
    <location>
        <begin position="843"/>
        <end position="908"/>
    </location>
</feature>
<keyword evidence="5" id="KW-1185">Reference proteome</keyword>
<protein>
    <submittedName>
        <fullName evidence="4">AAA family ATPase</fullName>
    </submittedName>
</protein>
<dbReference type="SUPFAM" id="SSF52540">
    <property type="entry name" value="P-loop containing nucleoside triphosphate hydrolases"/>
    <property type="match status" value="1"/>
</dbReference>
<accession>A0ABW0GMV2</accession>
<keyword evidence="1" id="KW-0547">Nucleotide-binding</keyword>
<proteinExistence type="predicted"/>
<dbReference type="Pfam" id="PF00196">
    <property type="entry name" value="GerE"/>
    <property type="match status" value="1"/>
</dbReference>
<dbReference type="Gene3D" id="1.10.10.10">
    <property type="entry name" value="Winged helix-like DNA-binding domain superfamily/Winged helix DNA-binding domain"/>
    <property type="match status" value="1"/>
</dbReference>
<evidence type="ECO:0000256" key="1">
    <source>
        <dbReference type="ARBA" id="ARBA00022741"/>
    </source>
</evidence>
<evidence type="ECO:0000313" key="5">
    <source>
        <dbReference type="Proteomes" id="UP001596122"/>
    </source>
</evidence>
<dbReference type="InterPro" id="IPR036388">
    <property type="entry name" value="WH-like_DNA-bd_sf"/>
</dbReference>
<dbReference type="InterPro" id="IPR016032">
    <property type="entry name" value="Sig_transdc_resp-reg_C-effctor"/>
</dbReference>
<dbReference type="Proteomes" id="UP001596122">
    <property type="component" value="Unassembled WGS sequence"/>
</dbReference>
<dbReference type="InterPro" id="IPR000792">
    <property type="entry name" value="Tscrpt_reg_LuxR_C"/>
</dbReference>
<dbReference type="CDD" id="cd06170">
    <property type="entry name" value="LuxR_C_like"/>
    <property type="match status" value="1"/>
</dbReference>
<dbReference type="Pfam" id="PF13191">
    <property type="entry name" value="AAA_16"/>
    <property type="match status" value="1"/>
</dbReference>
<dbReference type="PANTHER" id="PTHR16305:SF35">
    <property type="entry name" value="TRANSCRIPTIONAL ACTIVATOR DOMAIN"/>
    <property type="match status" value="1"/>
</dbReference>
<dbReference type="PRINTS" id="PR00038">
    <property type="entry name" value="HTHLUXR"/>
</dbReference>
<dbReference type="EMBL" id="JBHSLD010000007">
    <property type="protein sequence ID" value="MFC5380984.1"/>
    <property type="molecule type" value="Genomic_DNA"/>
</dbReference>
<dbReference type="PROSITE" id="PS50043">
    <property type="entry name" value="HTH_LUXR_2"/>
    <property type="match status" value="1"/>
</dbReference>
<dbReference type="SUPFAM" id="SSF51412">
    <property type="entry name" value="Inosine monophosphate dehydrogenase (IMPDH)"/>
    <property type="match status" value="1"/>
</dbReference>
<name>A0ABW0GMV2_9MICO</name>
<reference evidence="5" key="1">
    <citation type="journal article" date="2019" name="Int. J. Syst. Evol. Microbiol.">
        <title>The Global Catalogue of Microorganisms (GCM) 10K type strain sequencing project: providing services to taxonomists for standard genome sequencing and annotation.</title>
        <authorList>
            <consortium name="The Broad Institute Genomics Platform"/>
            <consortium name="The Broad Institute Genome Sequencing Center for Infectious Disease"/>
            <person name="Wu L."/>
            <person name="Ma J."/>
        </authorList>
    </citation>
    <scope>NUCLEOTIDE SEQUENCE [LARGE SCALE GENOMIC DNA]</scope>
    <source>
        <strain evidence="5">CCUG 43114</strain>
    </source>
</reference>
<dbReference type="SMART" id="SM00421">
    <property type="entry name" value="HTH_LUXR"/>
    <property type="match status" value="1"/>
</dbReference>
<gene>
    <name evidence="4" type="ORF">ACFPJ6_09290</name>
</gene>
<dbReference type="InterPro" id="IPR041664">
    <property type="entry name" value="AAA_16"/>
</dbReference>
<evidence type="ECO:0000256" key="2">
    <source>
        <dbReference type="ARBA" id="ARBA00022840"/>
    </source>
</evidence>
<dbReference type="RefSeq" id="WP_340270858.1">
    <property type="nucleotide sequence ID" value="NZ_JBBEOG010000008.1"/>
</dbReference>
<sequence length="909" mass="94793">MRGSARLVGRDEELRRIQVMLTAARNGRGGALRVVGDAGIGKTALLDAAVAAAGDACVLRTAGYEAEASIPFAAVQRLVIPLHPYMTSLADRHATVLRIMAGDLEGPPPERFLVALALLDLLSSAADRAPVLCAVDDAHALDAESADVLGFVGRRLGADPVVVLIASREENGIAARLAGLPSLPLSGLDADSGRRLLGLALDEPLDPAVAVQVVRATGGVPLALVDLATELSNRQLEGRGLDDAPLPIGRHLEEHYLSRVRGEPRHVQDWLLVAAAESAGSPVLVAAAADALGIPPGAVDDAEAGGLVTVDDVVRFRHPLVRSAVYNGTTGDRRRSVHAALAGAAARLALVEVEAWHASHAVTGHDDAVADRLEHAADLAARRGGLSSRATVLARAAELTTDGAARDRRYVAAAEAALEVGAAGVSADLLARSGSGRSDPVTRGRAALVGAALSLFAADPEVVHAAARLGGAADLLHGADGGLEHTALLRAFEACLVTEHCAEGFSLDELGRRLEAAGDAPGPMAALLRGLGALVRRPYAEAVPVARAALDSLHHLPDERLVHLGSASVALATFLWDVEARTVLLTRAARTARDAGALQALDTLLWLMASTEPHGGTVRRAHERLDQLREVRRSMGYDTEQVVDGGILAWSGAREAALAVAAGAEAVGFGGVTTLALGATATLDIAQGRYRDAYERLAPLVAAPFLQATPTRYADFVEAASRSGHTADAEAVAEVLRGLADANGSAWCRGVALRSLALVTEGDAAESAFREAVSALRTTPAVMDLGRAHLVYGEWLRRARRRREARDELGAAVDLLRGAGADILLPRAQAELEALGGAPVTTSEDPLAGLSARELAVARLAGAGRTNAEIGDRLFISRNTVDYHLRKVFQRLGISSRRQLADLLADRRA</sequence>
<comment type="caution">
    <text evidence="4">The sequence shown here is derived from an EMBL/GenBank/DDBJ whole genome shotgun (WGS) entry which is preliminary data.</text>
</comment>
<dbReference type="SUPFAM" id="SSF46894">
    <property type="entry name" value="C-terminal effector domain of the bipartite response regulators"/>
    <property type="match status" value="1"/>
</dbReference>
<dbReference type="InterPro" id="IPR027417">
    <property type="entry name" value="P-loop_NTPase"/>
</dbReference>
<dbReference type="PANTHER" id="PTHR16305">
    <property type="entry name" value="TESTICULAR SOLUBLE ADENYLYL CYCLASE"/>
    <property type="match status" value="1"/>
</dbReference>
<evidence type="ECO:0000313" key="4">
    <source>
        <dbReference type="EMBL" id="MFC5380984.1"/>
    </source>
</evidence>
<keyword evidence="2" id="KW-0067">ATP-binding</keyword>